<comment type="pathway">
    <text evidence="3">Purine metabolism; 3',5'-cyclic di-GMP biosynthesis.</text>
</comment>
<reference evidence="23 24" key="1">
    <citation type="submission" date="2018-10" db="EMBL/GenBank/DDBJ databases">
        <title>Transmission dynamics of multidrug resistant bacteria on intensive care unit surfaces.</title>
        <authorList>
            <person name="D'Souza A.W."/>
            <person name="Potter R.F."/>
            <person name="Wallace M."/>
            <person name="Shupe A."/>
            <person name="Patel S."/>
            <person name="Sun S."/>
            <person name="Gul D."/>
            <person name="Kwon J.H."/>
            <person name="Andleeb S."/>
            <person name="Burnham C.-A.D."/>
            <person name="Dantas G."/>
        </authorList>
    </citation>
    <scope>NUCLEOTIDE SEQUENCE [LARGE SCALE GENOMIC DNA]</scope>
    <source>
        <strain evidence="23 24">AS_373</strain>
    </source>
</reference>
<dbReference type="GO" id="GO:0052621">
    <property type="term" value="F:diguanylate cyclase activity"/>
    <property type="evidence" value="ECO:0007669"/>
    <property type="project" value="UniProtKB-EC"/>
</dbReference>
<sequence>MSAKIQQHAWRARHPIKIVNFCFLVVFLCSTLLTWREIVVLQNGWTASQKNRIQSVAAALDRHLQYSVDKLQFYRAAMQHALSSPISTNRTDAALAQFDQQRQSGAWQIRLDTQRGLPVNGVSDDRVRQNPLLARDEQRLENELIAALEFGAILQLADPQQDRQRRTFYTSRAGFYLSSTPHAASDDIATRYHRLVTRPYFHSHTQRNNPDRGVRWTHAREANRQEDQVVTASLPLDYQNQWYGVLAMDFSLGTMNDFLNQAMFRRENGEILLLDNQFQVIASSAEPVPAGSVFSDSERERLTREMAEHNEGGALIDTRYVSWAKLNFFDGVLIRVYSLKQSLSGEFGSILLVLGLLWALFSLMLLGSWYVIRRMVRNMFAMQETLQWRAWYDAQTHLFNRGTFLERARQIARRCQQQQMPLCVIQLDLDHFKRINDTWGHQTGDKALSHAASILRQSLRGDDIAGRVGGEEFCIVLPGTLLPEAAAIAERIRVRLNSKEILVRQNTTIRISASFGVSCAVQEGDYDFEHLQSIADRRLYQAKQAGRNRVSSSDG</sequence>
<dbReference type="InterPro" id="IPR000160">
    <property type="entry name" value="GGDEF_dom"/>
</dbReference>
<evidence type="ECO:0000256" key="9">
    <source>
        <dbReference type="ARBA" id="ARBA00022679"/>
    </source>
</evidence>
<evidence type="ECO:0000256" key="2">
    <source>
        <dbReference type="ARBA" id="ARBA00004429"/>
    </source>
</evidence>
<dbReference type="GO" id="GO:0030244">
    <property type="term" value="P:cellulose biosynthetic process"/>
    <property type="evidence" value="ECO:0007669"/>
    <property type="project" value="UniProtKB-KW"/>
</dbReference>
<evidence type="ECO:0000256" key="1">
    <source>
        <dbReference type="ARBA" id="ARBA00001946"/>
    </source>
</evidence>
<evidence type="ECO:0000256" key="15">
    <source>
        <dbReference type="ARBA" id="ARBA00022989"/>
    </source>
</evidence>
<comment type="subcellular location">
    <subcellularLocation>
        <location evidence="2">Cell inner membrane</location>
        <topology evidence="2">Multi-pass membrane protein</topology>
    </subcellularLocation>
</comment>
<evidence type="ECO:0000256" key="13">
    <source>
        <dbReference type="ARBA" id="ARBA00022842"/>
    </source>
</evidence>
<dbReference type="UniPathway" id="UPA00694"/>
<evidence type="ECO:0000256" key="20">
    <source>
        <dbReference type="ARBA" id="ARBA00045634"/>
    </source>
</evidence>
<keyword evidence="16" id="KW-0342">GTP-binding</keyword>
<evidence type="ECO:0000313" key="23">
    <source>
        <dbReference type="EMBL" id="RSE29185.1"/>
    </source>
</evidence>
<evidence type="ECO:0000313" key="24">
    <source>
        <dbReference type="Proteomes" id="UP000275331"/>
    </source>
</evidence>
<comment type="catalytic activity">
    <reaction evidence="19">
        <text>2 GTP = 3',3'-c-di-GMP + 2 diphosphate</text>
        <dbReference type="Rhea" id="RHEA:24898"/>
        <dbReference type="ChEBI" id="CHEBI:33019"/>
        <dbReference type="ChEBI" id="CHEBI:37565"/>
        <dbReference type="ChEBI" id="CHEBI:58805"/>
        <dbReference type="EC" id="2.7.7.65"/>
    </reaction>
</comment>
<dbReference type="GO" id="GO:0043709">
    <property type="term" value="P:cell adhesion involved in single-species biofilm formation"/>
    <property type="evidence" value="ECO:0007669"/>
    <property type="project" value="TreeGrafter"/>
</dbReference>
<dbReference type="GO" id="GO:1902201">
    <property type="term" value="P:negative regulation of bacterial-type flagellum-dependent cell motility"/>
    <property type="evidence" value="ECO:0007669"/>
    <property type="project" value="TreeGrafter"/>
</dbReference>
<keyword evidence="8" id="KW-0997">Cell inner membrane</keyword>
<feature type="transmembrane region" description="Helical" evidence="21">
    <location>
        <begin position="347"/>
        <end position="372"/>
    </location>
</feature>
<proteinExistence type="predicted"/>
<comment type="pathway">
    <text evidence="4">Glycan metabolism; bacterial cellulose biosynthesis.</text>
</comment>
<comment type="subunit">
    <text evidence="5">Homodimer.</text>
</comment>
<evidence type="ECO:0000256" key="7">
    <source>
        <dbReference type="ARBA" id="ARBA00022475"/>
    </source>
</evidence>
<dbReference type="CDD" id="cd01949">
    <property type="entry name" value="GGDEF"/>
    <property type="match status" value="1"/>
</dbReference>
<evidence type="ECO:0000256" key="19">
    <source>
        <dbReference type="ARBA" id="ARBA00034247"/>
    </source>
</evidence>
<evidence type="ECO:0000256" key="8">
    <source>
        <dbReference type="ARBA" id="ARBA00022519"/>
    </source>
</evidence>
<dbReference type="Pfam" id="PF00990">
    <property type="entry name" value="GGDEF"/>
    <property type="match status" value="1"/>
</dbReference>
<dbReference type="InterPro" id="IPR033416">
    <property type="entry name" value="CHASE7"/>
</dbReference>
<dbReference type="GO" id="GO:0005886">
    <property type="term" value="C:plasma membrane"/>
    <property type="evidence" value="ECO:0007669"/>
    <property type="project" value="UniProtKB-SubCell"/>
</dbReference>
<keyword evidence="7" id="KW-1003">Cell membrane</keyword>
<dbReference type="NCBIfam" id="TIGR00254">
    <property type="entry name" value="GGDEF"/>
    <property type="match status" value="1"/>
</dbReference>
<evidence type="ECO:0000256" key="12">
    <source>
        <dbReference type="ARBA" id="ARBA00022741"/>
    </source>
</evidence>
<keyword evidence="17 21" id="KW-0472">Membrane</keyword>
<dbReference type="AlphaFoldDB" id="A0A427V8W7"/>
<protein>
    <recommendedName>
        <fullName evidence="6">diguanylate cyclase</fullName>
        <ecNumber evidence="6">2.7.7.65</ecNumber>
    </recommendedName>
    <alternativeName>
        <fullName evidence="18">Cellulose synthesis regulatory protein</fullName>
    </alternativeName>
</protein>
<feature type="domain" description="GGDEF" evidence="22">
    <location>
        <begin position="420"/>
        <end position="555"/>
    </location>
</feature>
<dbReference type="InterPro" id="IPR050469">
    <property type="entry name" value="Diguanylate_Cyclase"/>
</dbReference>
<dbReference type="OrthoDB" id="9813903at2"/>
<evidence type="ECO:0000256" key="18">
    <source>
        <dbReference type="ARBA" id="ARBA00031311"/>
    </source>
</evidence>
<organism evidence="23 24">
    <name type="scientific">Atlantibacter subterraneus</name>
    <dbReference type="NCBI Taxonomy" id="255519"/>
    <lineage>
        <taxon>Bacteria</taxon>
        <taxon>Pseudomonadati</taxon>
        <taxon>Pseudomonadota</taxon>
        <taxon>Gammaproteobacteria</taxon>
        <taxon>Enterobacterales</taxon>
        <taxon>Enterobacteriaceae</taxon>
        <taxon>Atlantibacter</taxon>
    </lineage>
</organism>
<dbReference type="Pfam" id="PF17151">
    <property type="entry name" value="CHASE7"/>
    <property type="match status" value="1"/>
</dbReference>
<evidence type="ECO:0000256" key="3">
    <source>
        <dbReference type="ARBA" id="ARBA00004665"/>
    </source>
</evidence>
<evidence type="ECO:0000259" key="22">
    <source>
        <dbReference type="PROSITE" id="PS50887"/>
    </source>
</evidence>
<dbReference type="Proteomes" id="UP000275331">
    <property type="component" value="Unassembled WGS sequence"/>
</dbReference>
<dbReference type="GO" id="GO:0046872">
    <property type="term" value="F:metal ion binding"/>
    <property type="evidence" value="ECO:0007669"/>
    <property type="project" value="UniProtKB-KW"/>
</dbReference>
<dbReference type="GO" id="GO:0005525">
    <property type="term" value="F:GTP binding"/>
    <property type="evidence" value="ECO:0007669"/>
    <property type="project" value="UniProtKB-KW"/>
</dbReference>
<dbReference type="UniPathway" id="UPA00599"/>
<keyword evidence="9" id="KW-0808">Transferase</keyword>
<dbReference type="NCBIfam" id="NF011955">
    <property type="entry name" value="PRK15426.1"/>
    <property type="match status" value="1"/>
</dbReference>
<keyword evidence="14" id="KW-0135">Cellulose biosynthesis</keyword>
<keyword evidence="15 21" id="KW-1133">Transmembrane helix</keyword>
<dbReference type="EMBL" id="RHXB01000001">
    <property type="protein sequence ID" value="RSE29185.1"/>
    <property type="molecule type" value="Genomic_DNA"/>
</dbReference>
<gene>
    <name evidence="23" type="primary">yedQ</name>
    <name evidence="23" type="ORF">EGT71_01300</name>
</gene>
<dbReference type="PROSITE" id="PS50887">
    <property type="entry name" value="GGDEF"/>
    <property type="match status" value="1"/>
</dbReference>
<dbReference type="Gene3D" id="3.30.70.270">
    <property type="match status" value="1"/>
</dbReference>
<keyword evidence="13" id="KW-0460">Magnesium</keyword>
<dbReference type="SUPFAM" id="SSF55073">
    <property type="entry name" value="Nucleotide cyclase"/>
    <property type="match status" value="1"/>
</dbReference>
<keyword evidence="12" id="KW-0547">Nucleotide-binding</keyword>
<dbReference type="Gene3D" id="3.30.450.20">
    <property type="entry name" value="PAS domain"/>
    <property type="match status" value="1"/>
</dbReference>
<evidence type="ECO:0000256" key="16">
    <source>
        <dbReference type="ARBA" id="ARBA00023134"/>
    </source>
</evidence>
<evidence type="ECO:0000256" key="17">
    <source>
        <dbReference type="ARBA" id="ARBA00023136"/>
    </source>
</evidence>
<evidence type="ECO:0000256" key="21">
    <source>
        <dbReference type="SAM" id="Phobius"/>
    </source>
</evidence>
<name>A0A427V8W7_9ENTR</name>
<dbReference type="FunFam" id="3.30.70.270:FF:000001">
    <property type="entry name" value="Diguanylate cyclase domain protein"/>
    <property type="match status" value="1"/>
</dbReference>
<keyword evidence="10 21" id="KW-0812">Transmembrane</keyword>
<dbReference type="SMART" id="SM00267">
    <property type="entry name" value="GGDEF"/>
    <property type="match status" value="1"/>
</dbReference>
<evidence type="ECO:0000256" key="11">
    <source>
        <dbReference type="ARBA" id="ARBA00022723"/>
    </source>
</evidence>
<evidence type="ECO:0000256" key="10">
    <source>
        <dbReference type="ARBA" id="ARBA00022692"/>
    </source>
</evidence>
<dbReference type="PANTHER" id="PTHR45138">
    <property type="entry name" value="REGULATORY COMPONENTS OF SENSORY TRANSDUCTION SYSTEM"/>
    <property type="match status" value="1"/>
</dbReference>
<comment type="caution">
    <text evidence="23">The sequence shown here is derived from an EMBL/GenBank/DDBJ whole genome shotgun (WGS) entry which is preliminary data.</text>
</comment>
<dbReference type="InterPro" id="IPR029787">
    <property type="entry name" value="Nucleotide_cyclase"/>
</dbReference>
<comment type="cofactor">
    <cofactor evidence="1">
        <name>Mg(2+)</name>
        <dbReference type="ChEBI" id="CHEBI:18420"/>
    </cofactor>
</comment>
<evidence type="ECO:0000256" key="14">
    <source>
        <dbReference type="ARBA" id="ARBA00022916"/>
    </source>
</evidence>
<dbReference type="EC" id="2.7.7.65" evidence="6"/>
<dbReference type="PANTHER" id="PTHR45138:SF16">
    <property type="entry name" value="DIGUANYLATE CYCLASE DGCQ-RELATED"/>
    <property type="match status" value="1"/>
</dbReference>
<evidence type="ECO:0000256" key="5">
    <source>
        <dbReference type="ARBA" id="ARBA00011738"/>
    </source>
</evidence>
<comment type="function">
    <text evidence="20">Catalyzes the synthesis of cyclic-di-GMP (c-di-GMP) via the condensation of 2 GTP molecules. Cyclic-di-GMP is a second messenger which controls cell surface-associated traits in bacteria. Involved in the regulation of cellulose production.</text>
</comment>
<keyword evidence="11" id="KW-0479">Metal-binding</keyword>
<evidence type="ECO:0000256" key="6">
    <source>
        <dbReference type="ARBA" id="ARBA00012528"/>
    </source>
</evidence>
<accession>A0A427V8W7</accession>
<dbReference type="InterPro" id="IPR043128">
    <property type="entry name" value="Rev_trsase/Diguanyl_cyclase"/>
</dbReference>
<evidence type="ECO:0000256" key="4">
    <source>
        <dbReference type="ARBA" id="ARBA00005186"/>
    </source>
</evidence>